<dbReference type="PROSITE" id="PS50023">
    <property type="entry name" value="LIM_DOMAIN_2"/>
    <property type="match status" value="1"/>
</dbReference>
<protein>
    <submittedName>
        <fullName evidence="8">LIM and calponin homology domains 1a</fullName>
    </submittedName>
</protein>
<sequence>MASPAACGNSPGAPPREQESMEPSHPEPAACQEAQKWIEAVTGKSFGDKDFRSALENGILLCELLSAIKPGLVKKINRLPTPIAGLDNLSVFLRGCEELGLKGSQLFDPGDLQDTSIRANLKDSDCNRKLKNVLNTVFWLGKASSGCPSYSGPTLNLKEFEGLLAQMKVENEDGGDSPQQRSVRDSGYDCWDSERSESLSPPRHTRDNSLDSLDSFGSRSQHSPSPDVVNRGISDGRGSDSEADASNRKPDVRKDDMLARRTASSESKCSIPFNQFLPNRTNASSYVPAPRRKQHTEEVEQRRVSRRVAFQLDNESVSMGDMGNDEELGHLPSLSRYERMHEQYNSFREDEDHWQDDLARWKNRRRSASQELIKKEEERKRMEKRMKDEEGDSNKRKSIKTYKEIVEEKERREDDLRQAYKRARSPEEASAILQRYAQRFSISESILERLQLPKLLDRSVSADPSFSISLTPSPTTPDPFDIDPNGPLKYLRQQSAPTPKFTSLLEAQIDEFPKDSSSQQRPQIRSRSSDPPSTRALSPKPVPLLTPKPYFQPRPSPAETRNNKVDGSLRVNGDIVSVKPESHERESPPRFQASPSSPVGARLSEDSPAQHPHTCPKKTNDTQVEAASQDVQEEKVDEHSTPPSRPTSLPTELQKHKESFIQTGSQDSLEDIKKNTAVEEAPPAEAKQEDNAEPFSEKLIPTGNNTLKNQPRTFTTRIPSSQESSRRTETAPPSAAPELLRHHSPKETSDSEISVRSPQTSSNSKSRWEFFAPSEDSEDCRTVEKYQHEQEKLKEEWEKAQREVVEEERKYHEEERRILEETVMPLTPRSSALPSPSRGELSSTSELQDTIVRSLADWERKQELLERQSRANTESSEWRQRDNDRTSDMSTADDSMATGRSLVSQNSSQAERLGHGVHNGQKFPPTPAKPSTPVKKHQESPAERDGPSRPAGERRSVSGKKLCSSCGQPLGKGAAMIIETLSLYFHIHCFKCGVCKGQLGDTTTGTDVRIRNGLLNCNQCYIRSRSAGQPTTL</sequence>
<feature type="compositionally biased region" description="Basic and acidic residues" evidence="5">
    <location>
        <begin position="237"/>
        <end position="259"/>
    </location>
</feature>
<dbReference type="EMBL" id="HADX01006586">
    <property type="protein sequence ID" value="SBP28818.1"/>
    <property type="molecule type" value="Transcribed_RNA"/>
</dbReference>
<feature type="compositionally biased region" description="Polar residues" evidence="5">
    <location>
        <begin position="262"/>
        <end position="285"/>
    </location>
</feature>
<dbReference type="GO" id="GO:0010604">
    <property type="term" value="P:positive regulation of macromolecule metabolic process"/>
    <property type="evidence" value="ECO:0007669"/>
    <property type="project" value="UniProtKB-ARBA"/>
</dbReference>
<feature type="compositionally biased region" description="Basic and acidic residues" evidence="5">
    <location>
        <begin position="779"/>
        <end position="792"/>
    </location>
</feature>
<dbReference type="SMART" id="SM00033">
    <property type="entry name" value="CH"/>
    <property type="match status" value="1"/>
</dbReference>
<feature type="compositionally biased region" description="Polar residues" evidence="5">
    <location>
        <begin position="901"/>
        <end position="910"/>
    </location>
</feature>
<dbReference type="Gene3D" id="1.10.418.10">
    <property type="entry name" value="Calponin-like domain"/>
    <property type="match status" value="1"/>
</dbReference>
<dbReference type="InterPro" id="IPR001715">
    <property type="entry name" value="CH_dom"/>
</dbReference>
<keyword evidence="1 4" id="KW-0479">Metal-binding</keyword>
<dbReference type="PANTHER" id="PTHR15551">
    <property type="entry name" value="LIM DOMAIN ONLY 7"/>
    <property type="match status" value="1"/>
</dbReference>
<feature type="compositionally biased region" description="Polar residues" evidence="5">
    <location>
        <begin position="702"/>
        <end position="723"/>
    </location>
</feature>
<dbReference type="GO" id="GO:0051496">
    <property type="term" value="P:positive regulation of stress fiber assembly"/>
    <property type="evidence" value="ECO:0007669"/>
    <property type="project" value="TreeGrafter"/>
</dbReference>
<evidence type="ECO:0000259" key="6">
    <source>
        <dbReference type="PROSITE" id="PS50021"/>
    </source>
</evidence>
<feature type="region of interest" description="Disordered" evidence="5">
    <location>
        <begin position="1"/>
        <end position="30"/>
    </location>
</feature>
<feature type="region of interest" description="Disordered" evidence="5">
    <location>
        <begin position="171"/>
        <end position="304"/>
    </location>
</feature>
<dbReference type="GO" id="GO:0080090">
    <property type="term" value="P:regulation of primary metabolic process"/>
    <property type="evidence" value="ECO:0007669"/>
    <property type="project" value="UniProtKB-ARBA"/>
</dbReference>
<evidence type="ECO:0000259" key="7">
    <source>
        <dbReference type="PROSITE" id="PS50023"/>
    </source>
</evidence>
<feature type="region of interest" description="Disordered" evidence="5">
    <location>
        <begin position="461"/>
        <end position="792"/>
    </location>
</feature>
<evidence type="ECO:0000256" key="5">
    <source>
        <dbReference type="SAM" id="MobiDB-lite"/>
    </source>
</evidence>
<dbReference type="AlphaFoldDB" id="A0A1A7YF07"/>
<feature type="compositionally biased region" description="Pro residues" evidence="5">
    <location>
        <begin position="540"/>
        <end position="556"/>
    </location>
</feature>
<feature type="compositionally biased region" description="Basic and acidic residues" evidence="5">
    <location>
        <begin position="16"/>
        <end position="25"/>
    </location>
</feature>
<dbReference type="Pfam" id="PF00307">
    <property type="entry name" value="CH"/>
    <property type="match status" value="1"/>
</dbReference>
<feature type="compositionally biased region" description="Polar residues" evidence="5">
    <location>
        <begin position="210"/>
        <end position="224"/>
    </location>
</feature>
<dbReference type="InterPro" id="IPR001781">
    <property type="entry name" value="Znf_LIM"/>
</dbReference>
<dbReference type="CDD" id="cd08368">
    <property type="entry name" value="LIM"/>
    <property type="match status" value="1"/>
</dbReference>
<feature type="region of interest" description="Disordered" evidence="5">
    <location>
        <begin position="365"/>
        <end position="428"/>
    </location>
</feature>
<dbReference type="PROSITE" id="PS50021">
    <property type="entry name" value="CH"/>
    <property type="match status" value="1"/>
</dbReference>
<dbReference type="GO" id="GO:0046872">
    <property type="term" value="F:metal ion binding"/>
    <property type="evidence" value="ECO:0007669"/>
    <property type="project" value="UniProtKB-KW"/>
</dbReference>
<dbReference type="GO" id="GO:0032034">
    <property type="term" value="F:myosin II head/neck binding"/>
    <property type="evidence" value="ECO:0007669"/>
    <property type="project" value="TreeGrafter"/>
</dbReference>
<dbReference type="Gene3D" id="2.10.110.10">
    <property type="entry name" value="Cysteine Rich Protein"/>
    <property type="match status" value="1"/>
</dbReference>
<proteinExistence type="predicted"/>
<dbReference type="FunFam" id="1.10.418.10:FF:000038">
    <property type="entry name" value="LIM and calponin homology domains-containing protein 1"/>
    <property type="match status" value="1"/>
</dbReference>
<dbReference type="GO" id="GO:0001725">
    <property type="term" value="C:stress fiber"/>
    <property type="evidence" value="ECO:0007669"/>
    <property type="project" value="TreeGrafter"/>
</dbReference>
<evidence type="ECO:0000256" key="1">
    <source>
        <dbReference type="ARBA" id="ARBA00022723"/>
    </source>
</evidence>
<feature type="compositionally biased region" description="Basic and acidic residues" evidence="5">
    <location>
        <begin position="372"/>
        <end position="418"/>
    </location>
</feature>
<feature type="compositionally biased region" description="Low complexity" evidence="5">
    <location>
        <begin position="515"/>
        <end position="533"/>
    </location>
</feature>
<dbReference type="Pfam" id="PF00412">
    <property type="entry name" value="LIM"/>
    <property type="match status" value="1"/>
</dbReference>
<dbReference type="PROSITE" id="PS00478">
    <property type="entry name" value="LIM_DOMAIN_1"/>
    <property type="match status" value="1"/>
</dbReference>
<evidence type="ECO:0000256" key="4">
    <source>
        <dbReference type="PROSITE-ProRule" id="PRU00125"/>
    </source>
</evidence>
<dbReference type="GO" id="GO:0051893">
    <property type="term" value="P:regulation of focal adhesion assembly"/>
    <property type="evidence" value="ECO:0007669"/>
    <property type="project" value="TreeGrafter"/>
</dbReference>
<feature type="region of interest" description="Disordered" evidence="5">
    <location>
        <begin position="866"/>
        <end position="962"/>
    </location>
</feature>
<dbReference type="SMART" id="SM00132">
    <property type="entry name" value="LIM"/>
    <property type="match status" value="1"/>
</dbReference>
<keyword evidence="3 4" id="KW-0440">LIM domain</keyword>
<evidence type="ECO:0000256" key="3">
    <source>
        <dbReference type="ARBA" id="ARBA00023038"/>
    </source>
</evidence>
<feature type="compositionally biased region" description="Polar residues" evidence="5">
    <location>
        <begin position="621"/>
        <end position="630"/>
    </location>
</feature>
<dbReference type="FunFam" id="2.10.110.10:FF:000041">
    <property type="entry name" value="LIM and calponin homology domains 1"/>
    <property type="match status" value="1"/>
</dbReference>
<dbReference type="SUPFAM" id="SSF47576">
    <property type="entry name" value="Calponin-homology domain, CH-domain"/>
    <property type="match status" value="1"/>
</dbReference>
<evidence type="ECO:0000313" key="8">
    <source>
        <dbReference type="EMBL" id="SBP28818.1"/>
    </source>
</evidence>
<feature type="compositionally biased region" description="Basic and acidic residues" evidence="5">
    <location>
        <begin position="876"/>
        <end position="887"/>
    </location>
</feature>
<feature type="compositionally biased region" description="Basic and acidic residues" evidence="5">
    <location>
        <begin position="807"/>
        <end position="820"/>
    </location>
</feature>
<feature type="compositionally biased region" description="Basic and acidic residues" evidence="5">
    <location>
        <begin position="739"/>
        <end position="749"/>
    </location>
</feature>
<feature type="compositionally biased region" description="Polar residues" evidence="5">
    <location>
        <begin position="751"/>
        <end position="765"/>
    </location>
</feature>
<dbReference type="InterPro" id="IPR031865">
    <property type="entry name" value="DUF4757"/>
</dbReference>
<reference evidence="8" key="1">
    <citation type="submission" date="2016-05" db="EMBL/GenBank/DDBJ databases">
        <authorList>
            <person name="Lavstsen T."/>
            <person name="Jespersen J.S."/>
        </authorList>
    </citation>
    <scope>NUCLEOTIDE SEQUENCE</scope>
    <source>
        <tissue evidence="8">Brain</tissue>
    </source>
</reference>
<dbReference type="InterPro" id="IPR036872">
    <property type="entry name" value="CH_dom_sf"/>
</dbReference>
<dbReference type="PANTHER" id="PTHR15551:SF5">
    <property type="entry name" value="LIM AND CALPONIN HOMOLOGY DOMAINS-CONTAINING PROTEIN 1 ISOFORM X1"/>
    <property type="match status" value="1"/>
</dbReference>
<feature type="compositionally biased region" description="Basic and acidic residues" evidence="5">
    <location>
        <begin position="182"/>
        <end position="197"/>
    </location>
</feature>
<feature type="compositionally biased region" description="Basic and acidic residues" evidence="5">
    <location>
        <begin position="936"/>
        <end position="956"/>
    </location>
</feature>
<gene>
    <name evidence="8" type="primary">LIMCH1A</name>
</gene>
<name>A0A1A7YF07_9TELE</name>
<feature type="domain" description="Calponin-homology (CH)" evidence="6">
    <location>
        <begin position="28"/>
        <end position="145"/>
    </location>
</feature>
<reference evidence="8" key="2">
    <citation type="submission" date="2016-06" db="EMBL/GenBank/DDBJ databases">
        <title>The genome of a short-lived fish provides insights into sex chromosome evolution and the genetic control of aging.</title>
        <authorList>
            <person name="Reichwald K."/>
            <person name="Felder M."/>
            <person name="Petzold A."/>
            <person name="Koch P."/>
            <person name="Groth M."/>
            <person name="Platzer M."/>
        </authorList>
    </citation>
    <scope>NUCLEOTIDE SEQUENCE</scope>
    <source>
        <tissue evidence="8">Brain</tissue>
    </source>
</reference>
<evidence type="ECO:0000256" key="2">
    <source>
        <dbReference type="ARBA" id="ARBA00022833"/>
    </source>
</evidence>
<keyword evidence="2 4" id="KW-0862">Zinc</keyword>
<feature type="region of interest" description="Disordered" evidence="5">
    <location>
        <begin position="807"/>
        <end position="849"/>
    </location>
</feature>
<dbReference type="Pfam" id="PF15949">
    <property type="entry name" value="DUF4757"/>
    <property type="match status" value="1"/>
</dbReference>
<feature type="domain" description="LIM zinc-binding" evidence="7">
    <location>
        <begin position="961"/>
        <end position="1027"/>
    </location>
</feature>
<feature type="compositionally biased region" description="Polar residues" evidence="5">
    <location>
        <begin position="828"/>
        <end position="848"/>
    </location>
</feature>
<organism evidence="8">
    <name type="scientific">Iconisemion striatum</name>
    <dbReference type="NCBI Taxonomy" id="60296"/>
    <lineage>
        <taxon>Eukaryota</taxon>
        <taxon>Metazoa</taxon>
        <taxon>Chordata</taxon>
        <taxon>Craniata</taxon>
        <taxon>Vertebrata</taxon>
        <taxon>Euteleostomi</taxon>
        <taxon>Actinopterygii</taxon>
        <taxon>Neopterygii</taxon>
        <taxon>Teleostei</taxon>
        <taxon>Neoteleostei</taxon>
        <taxon>Acanthomorphata</taxon>
        <taxon>Ovalentaria</taxon>
        <taxon>Atherinomorphae</taxon>
        <taxon>Cyprinodontiformes</taxon>
        <taxon>Nothobranchiidae</taxon>
        <taxon>Iconisemion</taxon>
    </lineage>
</organism>
<feature type="compositionally biased region" description="Polar residues" evidence="5">
    <location>
        <begin position="492"/>
        <end position="501"/>
    </location>
</feature>
<accession>A0A1A7YF07</accession>
<feature type="compositionally biased region" description="Polar residues" evidence="5">
    <location>
        <begin position="462"/>
        <end position="473"/>
    </location>
</feature>